<evidence type="ECO:0008006" key="3">
    <source>
        <dbReference type="Google" id="ProtNLM"/>
    </source>
</evidence>
<evidence type="ECO:0000313" key="1">
    <source>
        <dbReference type="EMBL" id="KAJ4332204.1"/>
    </source>
</evidence>
<accession>A0A9W8WST1</accession>
<gene>
    <name evidence="1" type="ORF">N0V87_008574</name>
</gene>
<sequence>MQVESATGPPPVNSMLVAAITQGHVDVVALILQTYSKHRVQFFGETIDALVNHPNLDILQVLYDYDPSVVSFEWDNHTDTFVTKACEQPPEKITPLLLWLIEHDADLEGGYVPRTLCNAIAGGQTLDVIEAMVKKGVRVSTLAMRQAVVCERIDVIEFFMSRKMKLDADDAEYLRNEAEQTGNAAVVELVKEWTSHKSCVVS</sequence>
<comment type="caution">
    <text evidence="1">The sequence shown here is derived from an EMBL/GenBank/DDBJ whole genome shotgun (WGS) entry which is preliminary data.</text>
</comment>
<dbReference type="AlphaFoldDB" id="A0A9W8WST1"/>
<dbReference type="Gene3D" id="1.25.40.20">
    <property type="entry name" value="Ankyrin repeat-containing domain"/>
    <property type="match status" value="1"/>
</dbReference>
<keyword evidence="2" id="KW-1185">Reference proteome</keyword>
<dbReference type="Proteomes" id="UP001140562">
    <property type="component" value="Unassembled WGS sequence"/>
</dbReference>
<dbReference type="OrthoDB" id="5391533at2759"/>
<reference evidence="1" key="1">
    <citation type="submission" date="2022-10" db="EMBL/GenBank/DDBJ databases">
        <title>Tapping the CABI collections for fungal endophytes: first genome assemblies for Collariella, Neodidymelliopsis, Ascochyta clinopodiicola, Didymella pomorum, Didymosphaeria variabile, Neocosmospora piperis and Neocucurbitaria cava.</title>
        <authorList>
            <person name="Hill R."/>
        </authorList>
    </citation>
    <scope>NUCLEOTIDE SEQUENCE</scope>
    <source>
        <strain evidence="1">IMI 360193</strain>
    </source>
</reference>
<organism evidence="1 2">
    <name type="scientific">Didymella glomerata</name>
    <dbReference type="NCBI Taxonomy" id="749621"/>
    <lineage>
        <taxon>Eukaryota</taxon>
        <taxon>Fungi</taxon>
        <taxon>Dikarya</taxon>
        <taxon>Ascomycota</taxon>
        <taxon>Pezizomycotina</taxon>
        <taxon>Dothideomycetes</taxon>
        <taxon>Pleosporomycetidae</taxon>
        <taxon>Pleosporales</taxon>
        <taxon>Pleosporineae</taxon>
        <taxon>Didymellaceae</taxon>
        <taxon>Didymella</taxon>
    </lineage>
</organism>
<proteinExistence type="predicted"/>
<dbReference type="InterPro" id="IPR036770">
    <property type="entry name" value="Ankyrin_rpt-contain_sf"/>
</dbReference>
<name>A0A9W8WST1_9PLEO</name>
<dbReference type="EMBL" id="JAPEUV010000125">
    <property type="protein sequence ID" value="KAJ4332204.1"/>
    <property type="molecule type" value="Genomic_DNA"/>
</dbReference>
<dbReference type="SUPFAM" id="SSF48403">
    <property type="entry name" value="Ankyrin repeat"/>
    <property type="match status" value="1"/>
</dbReference>
<evidence type="ECO:0000313" key="2">
    <source>
        <dbReference type="Proteomes" id="UP001140562"/>
    </source>
</evidence>
<protein>
    <recommendedName>
        <fullName evidence="3">Ankyrin repeat protein</fullName>
    </recommendedName>
</protein>